<feature type="region of interest" description="Disordered" evidence="2">
    <location>
        <begin position="689"/>
        <end position="721"/>
    </location>
</feature>
<dbReference type="Pfam" id="PF00498">
    <property type="entry name" value="FHA"/>
    <property type="match status" value="1"/>
</dbReference>
<feature type="compositionally biased region" description="Pro residues" evidence="2">
    <location>
        <begin position="441"/>
        <end position="453"/>
    </location>
</feature>
<organism evidence="5 6">
    <name type="scientific">Stereocaulon virgatum</name>
    <dbReference type="NCBI Taxonomy" id="373712"/>
    <lineage>
        <taxon>Eukaryota</taxon>
        <taxon>Fungi</taxon>
        <taxon>Dikarya</taxon>
        <taxon>Ascomycota</taxon>
        <taxon>Pezizomycotina</taxon>
        <taxon>Lecanoromycetes</taxon>
        <taxon>OSLEUM clade</taxon>
        <taxon>Lecanoromycetidae</taxon>
        <taxon>Lecanorales</taxon>
        <taxon>Lecanorineae</taxon>
        <taxon>Stereocaulaceae</taxon>
        <taxon>Stereocaulon</taxon>
    </lineage>
</organism>
<feature type="region of interest" description="Disordered" evidence="2">
    <location>
        <begin position="428"/>
        <end position="496"/>
    </location>
</feature>
<proteinExistence type="predicted"/>
<feature type="compositionally biased region" description="Basic and acidic residues" evidence="2">
    <location>
        <begin position="693"/>
        <end position="705"/>
    </location>
</feature>
<dbReference type="SMART" id="SM00240">
    <property type="entry name" value="FHA"/>
    <property type="match status" value="1"/>
</dbReference>
<feature type="compositionally biased region" description="Low complexity" evidence="2">
    <location>
        <begin position="47"/>
        <end position="62"/>
    </location>
</feature>
<protein>
    <recommendedName>
        <fullName evidence="4">FHA domain-containing protein</fullName>
    </recommendedName>
</protein>
<feature type="compositionally biased region" description="Basic and acidic residues" evidence="2">
    <location>
        <begin position="604"/>
        <end position="616"/>
    </location>
</feature>
<dbReference type="EMBL" id="JBEFKJ010000036">
    <property type="protein sequence ID" value="KAL2037897.1"/>
    <property type="molecule type" value="Genomic_DNA"/>
</dbReference>
<feature type="compositionally biased region" description="Basic and acidic residues" evidence="2">
    <location>
        <begin position="532"/>
        <end position="557"/>
    </location>
</feature>
<reference evidence="5 6" key="1">
    <citation type="submission" date="2024-09" db="EMBL/GenBank/DDBJ databases">
        <title>Rethinking Asexuality: The Enigmatic Case of Functional Sexual Genes in Lepraria (Stereocaulaceae).</title>
        <authorList>
            <person name="Doellman M."/>
            <person name="Sun Y."/>
            <person name="Barcenas-Pena A."/>
            <person name="Lumbsch H.T."/>
            <person name="Grewe F."/>
        </authorList>
    </citation>
    <scope>NUCLEOTIDE SEQUENCE [LARGE SCALE GENOMIC DNA]</scope>
    <source>
        <strain evidence="5 6">Mercado 3170</strain>
    </source>
</reference>
<feature type="region of interest" description="Disordered" evidence="2">
    <location>
        <begin position="1"/>
        <end position="162"/>
    </location>
</feature>
<evidence type="ECO:0000256" key="1">
    <source>
        <dbReference type="SAM" id="Coils"/>
    </source>
</evidence>
<dbReference type="PROSITE" id="PS50006">
    <property type="entry name" value="FHA_DOMAIN"/>
    <property type="match status" value="1"/>
</dbReference>
<gene>
    <name evidence="5" type="ORF">N7G274_009372</name>
</gene>
<dbReference type="InterPro" id="IPR051176">
    <property type="entry name" value="Cent_Immune-Sig_Mod"/>
</dbReference>
<evidence type="ECO:0000256" key="2">
    <source>
        <dbReference type="SAM" id="MobiDB-lite"/>
    </source>
</evidence>
<dbReference type="SUPFAM" id="SSF49879">
    <property type="entry name" value="SMAD/FHA domain"/>
    <property type="match status" value="1"/>
</dbReference>
<feature type="region of interest" description="Disordered" evidence="2">
    <location>
        <begin position="577"/>
        <end position="617"/>
    </location>
</feature>
<evidence type="ECO:0000256" key="3">
    <source>
        <dbReference type="SAM" id="Phobius"/>
    </source>
</evidence>
<feature type="coiled-coil region" evidence="1">
    <location>
        <begin position="624"/>
        <end position="658"/>
    </location>
</feature>
<name>A0ABR3ZWA5_9LECA</name>
<sequence>MTAVASPPSLQPLRWSSTSTGEGLDPMSAEEVTRIMMPRKSAQRTNSSSSTTSTSSPSSIIPAPAPPPQPNGSETPTINGDQGGWGPRKKAARGLWPSSKAEPVSGLSTARSQALPTPSSGQSAAATMNTAMHQPSVLPSQSRPGQTNGIRPEQATGPSDSPAILALLPMTGTFERKQIVLPFFPEVLRIGRQTNAKTQPTAVNGYFDSKVLSRQHAEVWADRNGKVWIRDVKSSNGTFVNGARLSPENRDSEPHELREQDTLELGIDIVSEDQKSIVHHKVSAKVELAGIYPNPPSLLEMEFNHNNPNSGNAIMGEPMSQHLSQMRGRGGSQGSVVNNGRLIGPASMVGGNTNMLGPQRQINLWMGPITVEQVVKKLATEFKQAKQQTQELHHTKDFFNALLTLEPGQEPPKSPQKYTTEEKHINGIAPPAQLDPISPFSQPPAPPPQQPLPEKPDVARFNIPQALSQPSLSRTDIERSRSALNSPTRSEPSNTQTAALVEALKSSRKEIESQGDRVKFLEMALARERKAREKAERRARTLSGEHTEHEDIEKDSNVEEEAFDPPLDSLELMEKKMPNGHVDDSEEKDSLSRSPSMATITNAEDFHRDTEDRDASTTRLQARLDLMVKEMDDMKLAMESYKRRAEDAEEGRRSLAEMVENLRAGRNLNSPVATNSDDDLTLLADTETNGAADARKHGKPGDTERSAIPSQSHPPHLNGGAVVGNIQRELEKTMSNVLQQHQRQWSGPGEGGRIVQSAPYVSMVGVVLIGVGIMTWLNGWQPNGEK</sequence>
<feature type="compositionally biased region" description="Polar residues" evidence="2">
    <location>
        <begin position="71"/>
        <end position="80"/>
    </location>
</feature>
<evidence type="ECO:0000313" key="6">
    <source>
        <dbReference type="Proteomes" id="UP001590950"/>
    </source>
</evidence>
<keyword evidence="3" id="KW-0472">Membrane</keyword>
<evidence type="ECO:0000313" key="5">
    <source>
        <dbReference type="EMBL" id="KAL2037897.1"/>
    </source>
</evidence>
<accession>A0ABR3ZWA5</accession>
<keyword evidence="6" id="KW-1185">Reference proteome</keyword>
<keyword evidence="3" id="KW-0812">Transmembrane</keyword>
<feature type="transmembrane region" description="Helical" evidence="3">
    <location>
        <begin position="760"/>
        <end position="780"/>
    </location>
</feature>
<feature type="compositionally biased region" description="Polar residues" evidence="2">
    <location>
        <begin position="106"/>
        <end position="149"/>
    </location>
</feature>
<dbReference type="Proteomes" id="UP001590950">
    <property type="component" value="Unassembled WGS sequence"/>
</dbReference>
<dbReference type="PANTHER" id="PTHR15715">
    <property type="entry name" value="CENTROSOMAL PROTEIN OF 170 KDA"/>
    <property type="match status" value="1"/>
</dbReference>
<keyword evidence="1" id="KW-0175">Coiled coil</keyword>
<feature type="compositionally biased region" description="Polar residues" evidence="2">
    <location>
        <begin position="592"/>
        <end position="602"/>
    </location>
</feature>
<dbReference type="Gene3D" id="2.60.200.20">
    <property type="match status" value="1"/>
</dbReference>
<dbReference type="CDD" id="cd22679">
    <property type="entry name" value="FHA_SLMAP"/>
    <property type="match status" value="1"/>
</dbReference>
<evidence type="ECO:0000259" key="4">
    <source>
        <dbReference type="PROSITE" id="PS50006"/>
    </source>
</evidence>
<keyword evidence="3" id="KW-1133">Transmembrane helix</keyword>
<feature type="compositionally biased region" description="Basic and acidic residues" evidence="2">
    <location>
        <begin position="577"/>
        <end position="591"/>
    </location>
</feature>
<feature type="compositionally biased region" description="Polar residues" evidence="2">
    <location>
        <begin position="465"/>
        <end position="474"/>
    </location>
</feature>
<dbReference type="InterPro" id="IPR008984">
    <property type="entry name" value="SMAD_FHA_dom_sf"/>
</dbReference>
<feature type="region of interest" description="Disordered" evidence="2">
    <location>
        <begin position="532"/>
        <end position="562"/>
    </location>
</feature>
<feature type="compositionally biased region" description="Polar residues" evidence="2">
    <location>
        <begin position="482"/>
        <end position="496"/>
    </location>
</feature>
<feature type="domain" description="FHA" evidence="4">
    <location>
        <begin position="188"/>
        <end position="245"/>
    </location>
</feature>
<dbReference type="PANTHER" id="PTHR15715:SF37">
    <property type="entry name" value="LD47843P"/>
    <property type="match status" value="1"/>
</dbReference>
<dbReference type="InterPro" id="IPR000253">
    <property type="entry name" value="FHA_dom"/>
</dbReference>
<comment type="caution">
    <text evidence="5">The sequence shown here is derived from an EMBL/GenBank/DDBJ whole genome shotgun (WGS) entry which is preliminary data.</text>
</comment>